<sequence length="258" mass="29413">MNLITEDGLKKIIKSGQVNENNELRLPQNSMLTPSAKSLLADHKLKLVLVAEIPEDEKIEDKKTTVMETATAMAAKKIGKFILESGGYLDDKPEYMTQVYGNLLVNKDHKRIKLRGEVDLLMGEIMKVQIRAKALERNELVTDLQEVFDYIGKLSRSEILSEPVSTNTILGFNEQEIRAMSHNPKKYFNHEHLFNITYELGEIPILLNALRALIRRTEVACYEAFKQADGTVTRGDLMQGYNRLSSVMYIIIFKNLDH</sequence>
<dbReference type="SUPFAM" id="SSF89028">
    <property type="entry name" value="Cobalamin adenosyltransferase-like"/>
    <property type="match status" value="1"/>
</dbReference>
<comment type="caution">
    <text evidence="5">The sequence shown here is derived from an EMBL/GenBank/DDBJ whole genome shotgun (WGS) entry which is preliminary data.</text>
</comment>
<accession>A0ABR6YVB1</accession>
<evidence type="ECO:0000256" key="1">
    <source>
        <dbReference type="ARBA" id="ARBA00022679"/>
    </source>
</evidence>
<dbReference type="Pfam" id="PF01923">
    <property type="entry name" value="Cob_adeno_trans"/>
    <property type="match status" value="1"/>
</dbReference>
<evidence type="ECO:0000259" key="4">
    <source>
        <dbReference type="Pfam" id="PF01923"/>
    </source>
</evidence>
<reference evidence="5 6" key="1">
    <citation type="journal article" date="2020" name="mSystems">
        <title>Defining Genomic and Predicted Metabolic Features of the Acetobacterium Genus.</title>
        <authorList>
            <person name="Ross D.E."/>
            <person name="Marshall C.W."/>
            <person name="Gulliver D."/>
            <person name="May H.D."/>
            <person name="Norman R.S."/>
        </authorList>
    </citation>
    <scope>NUCLEOTIDE SEQUENCE [LARGE SCALE GENOMIC DNA]</scope>
    <source>
        <strain evidence="5 6">DSM 4132</strain>
    </source>
</reference>
<feature type="domain" description="Cobalamin adenosyltransferase-like" evidence="4">
    <location>
        <begin position="93"/>
        <end position="251"/>
    </location>
</feature>
<evidence type="ECO:0000256" key="3">
    <source>
        <dbReference type="ARBA" id="ARBA00022840"/>
    </source>
</evidence>
<gene>
    <name evidence="5" type="ORF">GH811_05795</name>
</gene>
<dbReference type="RefSeq" id="WP_186893680.1">
    <property type="nucleotide sequence ID" value="NZ_WJBE01000004.1"/>
</dbReference>
<evidence type="ECO:0000256" key="2">
    <source>
        <dbReference type="ARBA" id="ARBA00022741"/>
    </source>
</evidence>
<evidence type="ECO:0000313" key="5">
    <source>
        <dbReference type="EMBL" id="MBC3899127.1"/>
    </source>
</evidence>
<proteinExistence type="predicted"/>
<organism evidence="5 6">
    <name type="scientific">Acetobacterium malicum</name>
    <dbReference type="NCBI Taxonomy" id="52692"/>
    <lineage>
        <taxon>Bacteria</taxon>
        <taxon>Bacillati</taxon>
        <taxon>Bacillota</taxon>
        <taxon>Clostridia</taxon>
        <taxon>Eubacteriales</taxon>
        <taxon>Eubacteriaceae</taxon>
        <taxon>Acetobacterium</taxon>
    </lineage>
</organism>
<dbReference type="Proteomes" id="UP000622405">
    <property type="component" value="Unassembled WGS sequence"/>
</dbReference>
<keyword evidence="3" id="KW-0067">ATP-binding</keyword>
<dbReference type="EMBL" id="WJBE01000004">
    <property type="protein sequence ID" value="MBC3899127.1"/>
    <property type="molecule type" value="Genomic_DNA"/>
</dbReference>
<dbReference type="Gene3D" id="1.20.1200.10">
    <property type="entry name" value="Cobalamin adenosyltransferase-like"/>
    <property type="match status" value="1"/>
</dbReference>
<protein>
    <submittedName>
        <fullName evidence="5">Cobalamin adenosyltransferase</fullName>
    </submittedName>
</protein>
<dbReference type="InterPro" id="IPR016030">
    <property type="entry name" value="CblAdoTrfase-like"/>
</dbReference>
<name>A0ABR6YVB1_9FIRM</name>
<evidence type="ECO:0000313" key="6">
    <source>
        <dbReference type="Proteomes" id="UP000622405"/>
    </source>
</evidence>
<dbReference type="InterPro" id="IPR036451">
    <property type="entry name" value="CblAdoTrfase-like_sf"/>
</dbReference>
<keyword evidence="2" id="KW-0547">Nucleotide-binding</keyword>
<dbReference type="PIRSF" id="PIRSF012294">
    <property type="entry name" value="ATR_EutT"/>
    <property type="match status" value="1"/>
</dbReference>
<keyword evidence="6" id="KW-1185">Reference proteome</keyword>
<dbReference type="InterPro" id="IPR009194">
    <property type="entry name" value="AdoTrfase_EutT"/>
</dbReference>
<keyword evidence="1" id="KW-0808">Transferase</keyword>